<dbReference type="Proteomes" id="UP001165041">
    <property type="component" value="Unassembled WGS sequence"/>
</dbReference>
<dbReference type="Pfam" id="PF00440">
    <property type="entry name" value="TetR_N"/>
    <property type="match status" value="1"/>
</dbReference>
<keyword evidence="1" id="KW-0805">Transcription regulation</keyword>
<proteinExistence type="predicted"/>
<dbReference type="PROSITE" id="PS50977">
    <property type="entry name" value="HTH_TETR_2"/>
    <property type="match status" value="1"/>
</dbReference>
<evidence type="ECO:0000313" key="6">
    <source>
        <dbReference type="EMBL" id="GLW74030.1"/>
    </source>
</evidence>
<feature type="domain" description="HTH tetR-type" evidence="5">
    <location>
        <begin position="7"/>
        <end position="66"/>
    </location>
</feature>
<dbReference type="PRINTS" id="PR00455">
    <property type="entry name" value="HTHTETR"/>
</dbReference>
<feature type="DNA-binding region" description="H-T-H motif" evidence="4">
    <location>
        <begin position="29"/>
        <end position="48"/>
    </location>
</feature>
<comment type="caution">
    <text evidence="6">The sequence shown here is derived from an EMBL/GenBank/DDBJ whole genome shotgun (WGS) entry which is preliminary data.</text>
</comment>
<dbReference type="InterPro" id="IPR001647">
    <property type="entry name" value="HTH_TetR"/>
</dbReference>
<dbReference type="RefSeq" id="WP_285739646.1">
    <property type="nucleotide sequence ID" value="NZ_BSSA01000030.1"/>
</dbReference>
<keyword evidence="3" id="KW-0804">Transcription</keyword>
<dbReference type="InterPro" id="IPR036271">
    <property type="entry name" value="Tet_transcr_reg_TetR-rel_C_sf"/>
</dbReference>
<dbReference type="GO" id="GO:0003677">
    <property type="term" value="F:DNA binding"/>
    <property type="evidence" value="ECO:0007669"/>
    <property type="project" value="UniProtKB-UniRule"/>
</dbReference>
<dbReference type="PANTHER" id="PTHR47506">
    <property type="entry name" value="TRANSCRIPTIONAL REGULATORY PROTEIN"/>
    <property type="match status" value="1"/>
</dbReference>
<dbReference type="AlphaFoldDB" id="A0A9W6V6C6"/>
<dbReference type="SUPFAM" id="SSF46689">
    <property type="entry name" value="Homeodomain-like"/>
    <property type="match status" value="1"/>
</dbReference>
<dbReference type="Gene3D" id="1.10.357.10">
    <property type="entry name" value="Tetracycline Repressor, domain 2"/>
    <property type="match status" value="1"/>
</dbReference>
<evidence type="ECO:0000256" key="1">
    <source>
        <dbReference type="ARBA" id="ARBA00023015"/>
    </source>
</evidence>
<keyword evidence="2 4" id="KW-0238">DNA-binding</keyword>
<evidence type="ECO:0000313" key="7">
    <source>
        <dbReference type="Proteomes" id="UP001165041"/>
    </source>
</evidence>
<dbReference type="EMBL" id="BSSA01000030">
    <property type="protein sequence ID" value="GLW74030.1"/>
    <property type="molecule type" value="Genomic_DNA"/>
</dbReference>
<organism evidence="6 7">
    <name type="scientific">Kitasatospora phosalacinea</name>
    <dbReference type="NCBI Taxonomy" id="2065"/>
    <lineage>
        <taxon>Bacteria</taxon>
        <taxon>Bacillati</taxon>
        <taxon>Actinomycetota</taxon>
        <taxon>Actinomycetes</taxon>
        <taxon>Kitasatosporales</taxon>
        <taxon>Streptomycetaceae</taxon>
        <taxon>Kitasatospora</taxon>
    </lineage>
</organism>
<dbReference type="PANTHER" id="PTHR47506:SF7">
    <property type="entry name" value="TRANSCRIPTIONAL REGULATORY PROTEIN"/>
    <property type="match status" value="1"/>
</dbReference>
<evidence type="ECO:0000256" key="3">
    <source>
        <dbReference type="ARBA" id="ARBA00023163"/>
    </source>
</evidence>
<accession>A0A9W6V6C6</accession>
<dbReference type="InterPro" id="IPR009057">
    <property type="entry name" value="Homeodomain-like_sf"/>
</dbReference>
<name>A0A9W6V6C6_9ACTN</name>
<protein>
    <submittedName>
        <fullName evidence="6">TetR family transcriptional regulator</fullName>
    </submittedName>
</protein>
<evidence type="ECO:0000256" key="4">
    <source>
        <dbReference type="PROSITE-ProRule" id="PRU00335"/>
    </source>
</evidence>
<reference evidence="6" key="1">
    <citation type="submission" date="2023-02" db="EMBL/GenBank/DDBJ databases">
        <title>Kitasatospora phosalacinea NBRC 14627.</title>
        <authorList>
            <person name="Ichikawa N."/>
            <person name="Sato H."/>
            <person name="Tonouchi N."/>
        </authorList>
    </citation>
    <scope>NUCLEOTIDE SEQUENCE</scope>
    <source>
        <strain evidence="6">NBRC 14627</strain>
    </source>
</reference>
<dbReference type="SUPFAM" id="SSF48498">
    <property type="entry name" value="Tetracyclin repressor-like, C-terminal domain"/>
    <property type="match status" value="1"/>
</dbReference>
<gene>
    <name evidence="6" type="ORF">Kpho02_63280</name>
</gene>
<sequence length="198" mass="21212">MSTRTEPGPRQRLLDAAQELTYQHGMGVGVDALLKGAGVARRSLYEHFGGKDGLITEVLRRSAAEDEARYRRTMDAAGHDPRARLLAVFDRIGEIVAGDGYRGCRYLAADLALADPEHPGHAVTREYRERVAALFAAELARLGHPRPAAAGDQLLLLVDGALAAGATRPATDPAAAARELAEQVIGQAHDRPPLEPRA</sequence>
<evidence type="ECO:0000259" key="5">
    <source>
        <dbReference type="PROSITE" id="PS50977"/>
    </source>
</evidence>
<evidence type="ECO:0000256" key="2">
    <source>
        <dbReference type="ARBA" id="ARBA00023125"/>
    </source>
</evidence>